<reference evidence="2 3" key="1">
    <citation type="submission" date="2013-11" db="EMBL/GenBank/DDBJ databases">
        <title>The Genome Sequence of Phytophthora parasitica CJ01A1.</title>
        <authorList>
            <consortium name="The Broad Institute Genomics Platform"/>
            <person name="Russ C."/>
            <person name="Tyler B."/>
            <person name="Panabieres F."/>
            <person name="Shan W."/>
            <person name="Tripathy S."/>
            <person name="Grunwald N."/>
            <person name="Machado M."/>
            <person name="Johnson C.S."/>
            <person name="Walker B."/>
            <person name="Young S.K."/>
            <person name="Zeng Q."/>
            <person name="Gargeya S."/>
            <person name="Fitzgerald M."/>
            <person name="Haas B."/>
            <person name="Abouelleil A."/>
            <person name="Allen A.W."/>
            <person name="Alvarado L."/>
            <person name="Arachchi H.M."/>
            <person name="Berlin A.M."/>
            <person name="Chapman S.B."/>
            <person name="Gainer-Dewar J."/>
            <person name="Goldberg J."/>
            <person name="Griggs A."/>
            <person name="Gujja S."/>
            <person name="Hansen M."/>
            <person name="Howarth C."/>
            <person name="Imamovic A."/>
            <person name="Ireland A."/>
            <person name="Larimer J."/>
            <person name="McCowan C."/>
            <person name="Murphy C."/>
            <person name="Pearson M."/>
            <person name="Poon T.W."/>
            <person name="Priest M."/>
            <person name="Roberts A."/>
            <person name="Saif S."/>
            <person name="Shea T."/>
            <person name="Sisk P."/>
            <person name="Sykes S."/>
            <person name="Wortman J."/>
            <person name="Nusbaum C."/>
            <person name="Birren B."/>
        </authorList>
    </citation>
    <scope>NUCLEOTIDE SEQUENCE [LARGE SCALE GENOMIC DNA]</scope>
    <source>
        <strain evidence="2 3">CJ01A1</strain>
    </source>
</reference>
<gene>
    <name evidence="2" type="ORF">F441_19760</name>
</gene>
<accession>W2VYP4</accession>
<sequence>MSDEESEWVAPPSVTEESSDSEFSYDSSSPSEGAQAALSQPRPSSFTRVASYDAYAAAKEALDDHNGFVYTFESRYETTTLLVRVFLCRSHQMCGHRLKIGAVDIGNSVIQFHLEEGGRHTLVVRRARRRGIHISLREDVDSLLKMGWGATRLRTLLQHRYIDHPRMSTNIPTVRQIENRRAYLVRSCNATWEITNHVTFNAWASDRMCTTREDFMSVTDDGDAEMDSRIILDSFVIGGGSEGDPTSFGIIVSSRRVFRNVLASVRGQPGELRCATDGTYKLHFAGWVIVDCGSEHVAWSRGSFAHKFVPWAYMFVRSESKEAYTRLFCVIRERARTFFDIDVDVASFARQGKRIVCSRTLRYHWIENGEAEYARWFRLVYLVRRWERWHVNGSGIGGLVPSQQGIESHHAVIKKKTCAPSTRASTSGLVDGILPRILRYEARRAPGRLRVRRSALHTEESEDGYFSITRLLPLFLKRSGQPLGWKIVDDFTVSVDGVEETSNFVGDYEAEPLAQAVVKAHGLGVNVTG</sequence>
<proteinExistence type="predicted"/>
<protein>
    <submittedName>
        <fullName evidence="2">Uncharacterized protein</fullName>
    </submittedName>
</protein>
<dbReference type="EMBL" id="ANIX01003916">
    <property type="protein sequence ID" value="ETP03266.1"/>
    <property type="molecule type" value="Genomic_DNA"/>
</dbReference>
<evidence type="ECO:0000313" key="3">
    <source>
        <dbReference type="Proteomes" id="UP000018958"/>
    </source>
</evidence>
<evidence type="ECO:0000313" key="2">
    <source>
        <dbReference type="EMBL" id="ETP03266.1"/>
    </source>
</evidence>
<feature type="region of interest" description="Disordered" evidence="1">
    <location>
        <begin position="1"/>
        <end position="42"/>
    </location>
</feature>
<evidence type="ECO:0000256" key="1">
    <source>
        <dbReference type="SAM" id="MobiDB-lite"/>
    </source>
</evidence>
<name>W2VYP4_PHYNI</name>
<organism evidence="2 3">
    <name type="scientific">Phytophthora nicotianae CJ01A1</name>
    <dbReference type="NCBI Taxonomy" id="1317063"/>
    <lineage>
        <taxon>Eukaryota</taxon>
        <taxon>Sar</taxon>
        <taxon>Stramenopiles</taxon>
        <taxon>Oomycota</taxon>
        <taxon>Peronosporomycetes</taxon>
        <taxon>Peronosporales</taxon>
        <taxon>Peronosporaceae</taxon>
        <taxon>Phytophthora</taxon>
    </lineage>
</organism>
<feature type="compositionally biased region" description="Low complexity" evidence="1">
    <location>
        <begin position="21"/>
        <end position="32"/>
    </location>
</feature>
<dbReference type="AlphaFoldDB" id="W2VYP4"/>
<dbReference type="Proteomes" id="UP000018958">
    <property type="component" value="Unassembled WGS sequence"/>
</dbReference>
<comment type="caution">
    <text evidence="2">The sequence shown here is derived from an EMBL/GenBank/DDBJ whole genome shotgun (WGS) entry which is preliminary data.</text>
</comment>